<evidence type="ECO:0000256" key="2">
    <source>
        <dbReference type="ARBA" id="ARBA00022475"/>
    </source>
</evidence>
<evidence type="ECO:0000256" key="1">
    <source>
        <dbReference type="ARBA" id="ARBA00004651"/>
    </source>
</evidence>
<reference evidence="8 9" key="1">
    <citation type="submission" date="2020-04" db="EMBL/GenBank/DDBJ databases">
        <title>Azohydromonas sp. isolated from soil.</title>
        <authorList>
            <person name="Dahal R.H."/>
        </authorList>
    </citation>
    <scope>NUCLEOTIDE SEQUENCE [LARGE SCALE GENOMIC DNA]</scope>
    <source>
        <strain evidence="8 9">G-1-1-14</strain>
    </source>
</reference>
<accession>A0A848FBL7</accession>
<feature type="domain" description="SSD" evidence="7">
    <location>
        <begin position="231"/>
        <end position="358"/>
    </location>
</feature>
<evidence type="ECO:0000256" key="4">
    <source>
        <dbReference type="ARBA" id="ARBA00022989"/>
    </source>
</evidence>
<feature type="transmembrane region" description="Helical" evidence="6">
    <location>
        <begin position="724"/>
        <end position="752"/>
    </location>
</feature>
<evidence type="ECO:0000256" key="5">
    <source>
        <dbReference type="ARBA" id="ARBA00023136"/>
    </source>
</evidence>
<feature type="transmembrane region" description="Helical" evidence="6">
    <location>
        <begin position="649"/>
        <end position="670"/>
    </location>
</feature>
<dbReference type="PANTHER" id="PTHR33406:SF10">
    <property type="entry name" value="SSD DOMAIN-CONTAINING PROTEIN"/>
    <property type="match status" value="1"/>
</dbReference>
<evidence type="ECO:0000256" key="6">
    <source>
        <dbReference type="SAM" id="Phobius"/>
    </source>
</evidence>
<keyword evidence="5 6" id="KW-0472">Membrane</keyword>
<feature type="transmembrane region" description="Helical" evidence="6">
    <location>
        <begin position="623"/>
        <end position="643"/>
    </location>
</feature>
<keyword evidence="2" id="KW-1003">Cell membrane</keyword>
<feature type="transmembrane region" description="Helical" evidence="6">
    <location>
        <begin position="304"/>
        <end position="327"/>
    </location>
</feature>
<evidence type="ECO:0000313" key="8">
    <source>
        <dbReference type="EMBL" id="NML16698.1"/>
    </source>
</evidence>
<evidence type="ECO:0000256" key="3">
    <source>
        <dbReference type="ARBA" id="ARBA00022692"/>
    </source>
</evidence>
<dbReference type="PROSITE" id="PS50156">
    <property type="entry name" value="SSD"/>
    <property type="match status" value="1"/>
</dbReference>
<dbReference type="EMBL" id="JABBFW010000012">
    <property type="protein sequence ID" value="NML16698.1"/>
    <property type="molecule type" value="Genomic_DNA"/>
</dbReference>
<feature type="transmembrane region" description="Helical" evidence="6">
    <location>
        <begin position="393"/>
        <end position="412"/>
    </location>
</feature>
<comment type="caution">
    <text evidence="8">The sequence shown here is derived from an EMBL/GenBank/DDBJ whole genome shotgun (WGS) entry which is preliminary data.</text>
</comment>
<feature type="transmembrane region" description="Helical" evidence="6">
    <location>
        <begin position="233"/>
        <end position="257"/>
    </location>
</feature>
<feature type="transmembrane region" description="Helical" evidence="6">
    <location>
        <begin position="204"/>
        <end position="226"/>
    </location>
</feature>
<keyword evidence="9" id="KW-1185">Reference proteome</keyword>
<name>A0A848FBL7_9BURK</name>
<evidence type="ECO:0000259" key="7">
    <source>
        <dbReference type="PROSITE" id="PS50156"/>
    </source>
</evidence>
<feature type="transmembrane region" description="Helical" evidence="6">
    <location>
        <begin position="333"/>
        <end position="352"/>
    </location>
</feature>
<evidence type="ECO:0000313" key="9">
    <source>
        <dbReference type="Proteomes" id="UP000574067"/>
    </source>
</evidence>
<organism evidence="8 9">
    <name type="scientific">Azohydromonas caseinilytica</name>
    <dbReference type="NCBI Taxonomy" id="2728836"/>
    <lineage>
        <taxon>Bacteria</taxon>
        <taxon>Pseudomonadati</taxon>
        <taxon>Pseudomonadota</taxon>
        <taxon>Betaproteobacteria</taxon>
        <taxon>Burkholderiales</taxon>
        <taxon>Sphaerotilaceae</taxon>
        <taxon>Azohydromonas</taxon>
    </lineage>
</organism>
<dbReference type="AlphaFoldDB" id="A0A848FBL7"/>
<keyword evidence="3 6" id="KW-0812">Transmembrane</keyword>
<dbReference type="GO" id="GO:0005886">
    <property type="term" value="C:plasma membrane"/>
    <property type="evidence" value="ECO:0007669"/>
    <property type="project" value="UniProtKB-SubCell"/>
</dbReference>
<dbReference type="InterPro" id="IPR004869">
    <property type="entry name" value="MMPL_dom"/>
</dbReference>
<dbReference type="Gene3D" id="1.20.1640.10">
    <property type="entry name" value="Multidrug efflux transporter AcrB transmembrane domain"/>
    <property type="match status" value="2"/>
</dbReference>
<dbReference type="SUPFAM" id="SSF82866">
    <property type="entry name" value="Multidrug efflux transporter AcrB transmembrane domain"/>
    <property type="match status" value="2"/>
</dbReference>
<sequence length="765" mass="81989">MTTAILTLILGASALRVHLDPGFNKLIPLRHAYMEAFLKHAATFSGANRVMVDVRWKGEGDIYNPEFLAALRGITDEVFFIPGVNRGQVFSLFTPNVKYIEITENGFVGEVVIPSRFTPDEKGLAQVRSNVAKSGQIGSLVSTDLRSALVRADLLETDPQTGQHLDYGEVARKLEAIRARFESRNIEIGVVGFAKIVGDVMDGLLNVVAFFAIALTVTAALLWTYARSVKLTLLALAVALLPVVWLLGLLPLMGYGIDPMSVLVPFLIFSIGVSHAVQMTNAWKQEVLAGRPPEFAAQAAFRKLAIPGTVALLTNALGFMVIMLIDIPIVHELGVTACLGVLLMIVTNKVMLPVILSHLRLEPAALRQGQPLDHGAPRHGLWWAVSALSQPRAALLTLLAALLLLGVGTHLARGLQTGDIGAGAPELRATSRYNLDNDRILHSYAIGMDVLSVYAEADGSEEACLDWSVMNAVERLDLHMRGVDGVRSVSTVAGLAKRAAAGSNEGNPRWAALQRTPGALRTGAKAASPDLGLNTEGCGVIHVQVFLKNHEGATVKHVVHELQGFIATNDTPHVRFRLAGGNAGVAAATNEAVEQAEVQMLAAIFGAIALLCWLSFRSWRAVLCILVPLTLVSILCNALMAVLDIGLKVATLPVIALGVGVGVDYGIYLFERMQHEIQGRGASLREAFYEAMRQRGTAAVFTAVTMSIGVGTWAFSALKFQADMGILLAFMFLVNALGAIFLLPAMACWLSVGRSTASRHQPQAA</sequence>
<gene>
    <name evidence="8" type="ORF">HHL10_17075</name>
</gene>
<comment type="subcellular location">
    <subcellularLocation>
        <location evidence="1">Cell membrane</location>
        <topology evidence="1">Multi-pass membrane protein</topology>
    </subcellularLocation>
</comment>
<feature type="transmembrane region" description="Helical" evidence="6">
    <location>
        <begin position="263"/>
        <end position="283"/>
    </location>
</feature>
<dbReference type="InterPro" id="IPR050545">
    <property type="entry name" value="Mycobact_MmpL"/>
</dbReference>
<dbReference type="InterPro" id="IPR000731">
    <property type="entry name" value="SSD"/>
</dbReference>
<dbReference type="Pfam" id="PF03176">
    <property type="entry name" value="MMPL"/>
    <property type="match status" value="2"/>
</dbReference>
<dbReference type="Proteomes" id="UP000574067">
    <property type="component" value="Unassembled WGS sequence"/>
</dbReference>
<proteinExistence type="predicted"/>
<feature type="transmembrane region" description="Helical" evidence="6">
    <location>
        <begin position="598"/>
        <end position="616"/>
    </location>
</feature>
<protein>
    <submittedName>
        <fullName evidence="8">MMPL family transporter</fullName>
    </submittedName>
</protein>
<keyword evidence="4 6" id="KW-1133">Transmembrane helix</keyword>
<dbReference type="PANTHER" id="PTHR33406">
    <property type="entry name" value="MEMBRANE PROTEIN MJ1562-RELATED"/>
    <property type="match status" value="1"/>
</dbReference>
<feature type="transmembrane region" description="Helical" evidence="6">
    <location>
        <begin position="698"/>
        <end position="718"/>
    </location>
</feature>